<evidence type="ECO:0000313" key="2">
    <source>
        <dbReference type="Proteomes" id="UP001215461"/>
    </source>
</evidence>
<accession>A0ABD4XIZ8</accession>
<organism evidence="1 2">
    <name type="scientific">Weissella paramesenteroides</name>
    <name type="common">Leuconostoc paramesenteroides</name>
    <dbReference type="NCBI Taxonomy" id="1249"/>
    <lineage>
        <taxon>Bacteria</taxon>
        <taxon>Bacillati</taxon>
        <taxon>Bacillota</taxon>
        <taxon>Bacilli</taxon>
        <taxon>Lactobacillales</taxon>
        <taxon>Lactobacillaceae</taxon>
        <taxon>Weissella</taxon>
    </lineage>
</organism>
<gene>
    <name evidence="1" type="ORF">G9403_03745</name>
</gene>
<dbReference type="Gene3D" id="6.10.140.2190">
    <property type="match status" value="2"/>
</dbReference>
<dbReference type="Proteomes" id="UP001215461">
    <property type="component" value="Unassembled WGS sequence"/>
</dbReference>
<dbReference type="EMBL" id="JAANXN010000004">
    <property type="protein sequence ID" value="MDF8370773.1"/>
    <property type="molecule type" value="Genomic_DNA"/>
</dbReference>
<dbReference type="AlphaFoldDB" id="A0ABD4XIZ8"/>
<dbReference type="SUPFAM" id="SSF69349">
    <property type="entry name" value="Phage fibre proteins"/>
    <property type="match status" value="1"/>
</dbReference>
<evidence type="ECO:0008006" key="3">
    <source>
        <dbReference type="Google" id="ProtNLM"/>
    </source>
</evidence>
<comment type="caution">
    <text evidence="1">The sequence shown here is derived from an EMBL/GenBank/DDBJ whole genome shotgun (WGS) entry which is preliminary data.</text>
</comment>
<evidence type="ECO:0000313" key="1">
    <source>
        <dbReference type="EMBL" id="MDF8370773.1"/>
    </source>
</evidence>
<name>A0ABD4XIZ8_WEIPA</name>
<reference evidence="1 2" key="1">
    <citation type="submission" date="2020-03" db="EMBL/GenBank/DDBJ databases">
        <title>Comparative genomics of Weissella paramesenteroides.</title>
        <authorList>
            <person name="Kant R."/>
            <person name="Takala T."/>
            <person name="Saris P."/>
        </authorList>
    </citation>
    <scope>NUCLEOTIDE SEQUENCE [LARGE SCALE GENOMIC DNA]</scope>
    <source>
        <strain evidence="1 2">SJ27-4</strain>
    </source>
</reference>
<sequence>MGSYYAQDSYGAGIALSSGGLTVIGGGESPFNVINKIKDGTIDSTAIPSVNPGSEDMIVASDQSIYFLPNFQNNNSYNAMWRMTQGGYLQSYNGTSWVNVLPNNSGLVAQDAAVVHDSGNETISGTKSFSSTIIGSVSGNAGSATKLQTARSIGGVKFDGTANINLPGVNTQGNQNTTGNAATATKLQIARKVNGTPFDGTKDISINAANDSNIVHQSGNESIAGNKTFTGTVTAGGTQFTDSGWKSLTPSVGGTVKYRKVNGIVYVQCSSIPSLNNEGKTLVTLPAGYRPNNMIWTPWYAGNNIGNMTINSDGSLTKASTNNPGKDQVQISMFVSYPADN</sequence>
<proteinExistence type="predicted"/>
<protein>
    <recommendedName>
        <fullName evidence="3">Phage tail protein</fullName>
    </recommendedName>
</protein>